<organism evidence="1 2">
    <name type="scientific">Rhizophagus clarus</name>
    <dbReference type="NCBI Taxonomy" id="94130"/>
    <lineage>
        <taxon>Eukaryota</taxon>
        <taxon>Fungi</taxon>
        <taxon>Fungi incertae sedis</taxon>
        <taxon>Mucoromycota</taxon>
        <taxon>Glomeromycotina</taxon>
        <taxon>Glomeromycetes</taxon>
        <taxon>Glomerales</taxon>
        <taxon>Glomeraceae</taxon>
        <taxon>Rhizophagus</taxon>
    </lineage>
</organism>
<sequence>MEQKQDRNGHVMYPVMHGKALNMQSSEIEYADAPYMPQLIAEACGAISDVLKKELHKRDQIKLALVIYTTYISYTYKGTEANYIAKYYHLYHRSHQHEILSEEYIDKHISDITLSSIKIDKKIENYLKEESGKILL</sequence>
<comment type="caution">
    <text evidence="1">The sequence shown here is derived from an EMBL/GenBank/DDBJ whole genome shotgun (WGS) entry which is preliminary data.</text>
</comment>
<reference evidence="1" key="1">
    <citation type="submission" date="2019-10" db="EMBL/GenBank/DDBJ databases">
        <title>Conservation and host-specific expression of non-tandemly repeated heterogenous ribosome RNA gene in arbuscular mycorrhizal fungi.</title>
        <authorList>
            <person name="Maeda T."/>
            <person name="Kobayashi Y."/>
            <person name="Nakagawa T."/>
            <person name="Ezawa T."/>
            <person name="Yamaguchi K."/>
            <person name="Bino T."/>
            <person name="Nishimoto Y."/>
            <person name="Shigenobu S."/>
            <person name="Kawaguchi M."/>
        </authorList>
    </citation>
    <scope>NUCLEOTIDE SEQUENCE</scope>
    <source>
        <strain evidence="1">HR1</strain>
    </source>
</reference>
<dbReference type="Proteomes" id="UP000615446">
    <property type="component" value="Unassembled WGS sequence"/>
</dbReference>
<accession>A0A8H3LB63</accession>
<dbReference type="AlphaFoldDB" id="A0A8H3LB63"/>
<name>A0A8H3LB63_9GLOM</name>
<proteinExistence type="predicted"/>
<dbReference type="EMBL" id="BLAL01000061">
    <property type="protein sequence ID" value="GES82558.1"/>
    <property type="molecule type" value="Genomic_DNA"/>
</dbReference>
<evidence type="ECO:0000313" key="2">
    <source>
        <dbReference type="Proteomes" id="UP000615446"/>
    </source>
</evidence>
<evidence type="ECO:0000313" key="1">
    <source>
        <dbReference type="EMBL" id="GES82558.1"/>
    </source>
</evidence>
<protein>
    <submittedName>
        <fullName evidence="1">Uncharacterized protein</fullName>
    </submittedName>
</protein>
<gene>
    <name evidence="1" type="ORF">RCL2_000975400</name>
</gene>